<dbReference type="CDD" id="cd17478">
    <property type="entry name" value="MFS_FsR"/>
    <property type="match status" value="1"/>
</dbReference>
<feature type="transmembrane region" description="Helical" evidence="4">
    <location>
        <begin position="295"/>
        <end position="311"/>
    </location>
</feature>
<dbReference type="SUPFAM" id="SSF103473">
    <property type="entry name" value="MFS general substrate transporter"/>
    <property type="match status" value="1"/>
</dbReference>
<feature type="transmembrane region" description="Helical" evidence="4">
    <location>
        <begin position="352"/>
        <end position="371"/>
    </location>
</feature>
<evidence type="ECO:0000313" key="7">
    <source>
        <dbReference type="Proteomes" id="UP000234468"/>
    </source>
</evidence>
<dbReference type="Proteomes" id="UP000234468">
    <property type="component" value="Unassembled WGS sequence"/>
</dbReference>
<feature type="domain" description="Major facilitator superfamily (MFS) profile" evidence="5">
    <location>
        <begin position="23"/>
        <end position="406"/>
    </location>
</feature>
<dbReference type="InterPro" id="IPR020846">
    <property type="entry name" value="MFS_dom"/>
</dbReference>
<feature type="transmembrane region" description="Helical" evidence="4">
    <location>
        <begin position="153"/>
        <end position="174"/>
    </location>
</feature>
<feature type="transmembrane region" description="Helical" evidence="4">
    <location>
        <begin position="92"/>
        <end position="110"/>
    </location>
</feature>
<evidence type="ECO:0000256" key="1">
    <source>
        <dbReference type="ARBA" id="ARBA00022692"/>
    </source>
</evidence>
<comment type="caution">
    <text evidence="6">The sequence shown here is derived from an EMBL/GenBank/DDBJ whole genome shotgun (WGS) entry which is preliminary data.</text>
</comment>
<dbReference type="Pfam" id="PF07690">
    <property type="entry name" value="MFS_1"/>
    <property type="match status" value="1"/>
</dbReference>
<feature type="transmembrane region" description="Helical" evidence="4">
    <location>
        <begin position="317"/>
        <end position="340"/>
    </location>
</feature>
<feature type="transmembrane region" description="Helical" evidence="4">
    <location>
        <begin position="60"/>
        <end position="80"/>
    </location>
</feature>
<evidence type="ECO:0000313" key="6">
    <source>
        <dbReference type="EMBL" id="PKX87722.1"/>
    </source>
</evidence>
<keyword evidence="2 4" id="KW-1133">Transmembrane helix</keyword>
<keyword evidence="7" id="KW-1185">Reference proteome</keyword>
<evidence type="ECO:0000256" key="2">
    <source>
        <dbReference type="ARBA" id="ARBA00022989"/>
    </source>
</evidence>
<keyword evidence="3 4" id="KW-0472">Membrane</keyword>
<feature type="transmembrane region" description="Helical" evidence="4">
    <location>
        <begin position="225"/>
        <end position="245"/>
    </location>
</feature>
<dbReference type="PANTHER" id="PTHR43129">
    <property type="entry name" value="FOSMIDOMYCIN RESISTANCE PROTEIN"/>
    <property type="match status" value="1"/>
</dbReference>
<dbReference type="EMBL" id="LXFV01000001">
    <property type="protein sequence ID" value="PKX87722.1"/>
    <property type="molecule type" value="Genomic_DNA"/>
</dbReference>
<reference evidence="6 7" key="1">
    <citation type="submission" date="2016-04" db="EMBL/GenBank/DDBJ databases">
        <title>New species of Pectobacterium.</title>
        <authorList>
            <person name="Waleron M."/>
            <person name="Misztak A.E."/>
            <person name="Waleron K."/>
        </authorList>
    </citation>
    <scope>NUCLEOTIDE SEQUENCE [LARGE SCALE GENOMIC DNA]</scope>
    <source>
        <strain evidence="6 7">IFB5232</strain>
    </source>
</reference>
<dbReference type="PROSITE" id="PS50850">
    <property type="entry name" value="MFS"/>
    <property type="match status" value="1"/>
</dbReference>
<dbReference type="RefSeq" id="WP_048260397.1">
    <property type="nucleotide sequence ID" value="NZ_AODU01000011.1"/>
</dbReference>
<sequence>MSSTEVSEPTPTQSHVGNDTGKFLVNIVGAVALTHACNDVIQATLPSIYPMLKENFTLSYAQIGMIALVYQITASLLQPWVGLYTDKRPKPYLLPAGMVVTFLGIGLLAIADSFTLLLVSAALVGVGSSTFHPEASRVARMASGGKFGTAQSVFQVGGNAGTAFGPLIAALLILPHGQMSVAWLMIIAFIAIVILTRISQWTIAHGHAQSKKHDSLSGEKLPRDKVILAVAIVSILMLTKFTYIASISNYYTFYLIQRFDITLRDAQFCLFAFLAAVAIGTFAGGPVGDRIGRKAVIWISFLGVIPFAPILPHANFFWTVTLTLIIGFVLSSAFAALVVYAQEVVPGRTGMVAGIMFGTMFGVGGIAAASLGKLADIYGIVSVYDACGYLPLLGLATLLMPDSRKKSKSLPLNNLS</sequence>
<protein>
    <submittedName>
        <fullName evidence="6">Fosmidomycin resistance protein</fullName>
    </submittedName>
</protein>
<keyword evidence="1 4" id="KW-0812">Transmembrane</keyword>
<feature type="transmembrane region" description="Helical" evidence="4">
    <location>
        <begin position="180"/>
        <end position="204"/>
    </location>
</feature>
<accession>A0ABX4SB10</accession>
<proteinExistence type="predicted"/>
<gene>
    <name evidence="6" type="ORF">A0G03_00475</name>
</gene>
<feature type="transmembrane region" description="Helical" evidence="4">
    <location>
        <begin position="265"/>
        <end position="283"/>
    </location>
</feature>
<dbReference type="InterPro" id="IPR011701">
    <property type="entry name" value="MFS"/>
</dbReference>
<feature type="transmembrane region" description="Helical" evidence="4">
    <location>
        <begin position="116"/>
        <end position="132"/>
    </location>
</feature>
<dbReference type="Gene3D" id="1.20.1250.20">
    <property type="entry name" value="MFS general substrate transporter like domains"/>
    <property type="match status" value="2"/>
</dbReference>
<dbReference type="PANTHER" id="PTHR43129:SF1">
    <property type="entry name" value="FOSMIDOMYCIN RESISTANCE PROTEIN"/>
    <property type="match status" value="1"/>
</dbReference>
<organism evidence="6 7">
    <name type="scientific">Pectobacterium peruviense</name>
    <dbReference type="NCBI Taxonomy" id="2066479"/>
    <lineage>
        <taxon>Bacteria</taxon>
        <taxon>Pseudomonadati</taxon>
        <taxon>Pseudomonadota</taxon>
        <taxon>Gammaproteobacteria</taxon>
        <taxon>Enterobacterales</taxon>
        <taxon>Pectobacteriaceae</taxon>
        <taxon>Pectobacterium</taxon>
    </lineage>
</organism>
<dbReference type="InterPro" id="IPR036259">
    <property type="entry name" value="MFS_trans_sf"/>
</dbReference>
<evidence type="ECO:0000256" key="3">
    <source>
        <dbReference type="ARBA" id="ARBA00023136"/>
    </source>
</evidence>
<evidence type="ECO:0000259" key="5">
    <source>
        <dbReference type="PROSITE" id="PS50850"/>
    </source>
</evidence>
<name>A0ABX4SB10_9GAMM</name>
<evidence type="ECO:0000256" key="4">
    <source>
        <dbReference type="SAM" id="Phobius"/>
    </source>
</evidence>
<feature type="transmembrane region" description="Helical" evidence="4">
    <location>
        <begin position="377"/>
        <end position="400"/>
    </location>
</feature>